<dbReference type="OrthoDB" id="9997118at2"/>
<sequence length="189" mass="20317">MSAFSETFHGTITDGEPCAKADLLRSDHGNYELLPRQTKHIHGRVSITGVVYPKASICKIYPFLRIEKIASSTVATQNPSMMPRRSAGQDQHIAKILIYTTKSNAGKAMATAVKIKNQHPEAQVILKVSGGSLEAMAELAVAMAKEHITYPKGLDIAQGGNNEPDSGAQVIFISGATKNYADANEIPRA</sequence>
<evidence type="ECO:0000313" key="1">
    <source>
        <dbReference type="EMBL" id="PKY09752.1"/>
    </source>
</evidence>
<dbReference type="AlphaFoldDB" id="A0A2I1DIQ2"/>
<evidence type="ECO:0000313" key="2">
    <source>
        <dbReference type="Proteomes" id="UP000234329"/>
    </source>
</evidence>
<dbReference type="RefSeq" id="WP_101538771.1">
    <property type="nucleotide sequence ID" value="NZ_MXAV01000051.1"/>
</dbReference>
<reference evidence="1 2" key="1">
    <citation type="submission" date="2017-03" db="EMBL/GenBank/DDBJ databases">
        <title>Draft genime sequence of the acidophilic sulfur-oxidizing bacterium Acidithiobacillus sp. SH, isolated from seawater.</title>
        <authorList>
            <person name="Sharmin S."/>
            <person name="Tokuhisa M."/>
            <person name="Kanao T."/>
            <person name="Kamimura K."/>
        </authorList>
    </citation>
    <scope>NUCLEOTIDE SEQUENCE [LARGE SCALE GENOMIC DNA]</scope>
    <source>
        <strain evidence="1 2">SH</strain>
    </source>
</reference>
<gene>
    <name evidence="1" type="ORF">B1757_13205</name>
</gene>
<accession>A0A2I1DIQ2</accession>
<protein>
    <submittedName>
        <fullName evidence="1">Uncharacterized protein</fullName>
    </submittedName>
</protein>
<comment type="caution">
    <text evidence="1">The sequence shown here is derived from an EMBL/GenBank/DDBJ whole genome shotgun (WGS) entry which is preliminary data.</text>
</comment>
<dbReference type="Proteomes" id="UP000234329">
    <property type="component" value="Unassembled WGS sequence"/>
</dbReference>
<dbReference type="EMBL" id="MXAV01000051">
    <property type="protein sequence ID" value="PKY09752.1"/>
    <property type="molecule type" value="Genomic_DNA"/>
</dbReference>
<name>A0A2I1DIQ2_9PROT</name>
<organism evidence="1 2">
    <name type="scientific">Acidithiobacillus marinus</name>
    <dbReference type="NCBI Taxonomy" id="187490"/>
    <lineage>
        <taxon>Bacteria</taxon>
        <taxon>Pseudomonadati</taxon>
        <taxon>Pseudomonadota</taxon>
        <taxon>Acidithiobacillia</taxon>
        <taxon>Acidithiobacillales</taxon>
        <taxon>Acidithiobacillaceae</taxon>
        <taxon>Acidithiobacillus</taxon>
    </lineage>
</organism>
<keyword evidence="2" id="KW-1185">Reference proteome</keyword>
<proteinExistence type="predicted"/>
<dbReference type="InParanoid" id="A0A2I1DIQ2"/>